<dbReference type="EMBL" id="MN739468">
    <property type="protein sequence ID" value="QHT06406.1"/>
    <property type="molecule type" value="Genomic_DNA"/>
</dbReference>
<protein>
    <recommendedName>
        <fullName evidence="2">Nanos-type domain-containing protein</fullName>
    </recommendedName>
</protein>
<feature type="region of interest" description="Disordered" evidence="1">
    <location>
        <begin position="101"/>
        <end position="130"/>
    </location>
</feature>
<dbReference type="AlphaFoldDB" id="A0A6C0CNM7"/>
<feature type="compositionally biased region" description="Basic and acidic residues" evidence="1">
    <location>
        <begin position="118"/>
        <end position="130"/>
    </location>
</feature>
<name>A0A6C0CNM7_9ZZZZ</name>
<evidence type="ECO:0000256" key="1">
    <source>
        <dbReference type="SAM" id="MobiDB-lite"/>
    </source>
</evidence>
<feature type="domain" description="Nanos-type" evidence="2">
    <location>
        <begin position="21"/>
        <end position="75"/>
    </location>
</feature>
<dbReference type="Pfam" id="PF05741">
    <property type="entry name" value="zf-nanos"/>
    <property type="match status" value="1"/>
</dbReference>
<accession>A0A6C0CNM7</accession>
<reference evidence="3" key="1">
    <citation type="journal article" date="2020" name="Nature">
        <title>Giant virus diversity and host interactions through global metagenomics.</title>
        <authorList>
            <person name="Schulz F."/>
            <person name="Roux S."/>
            <person name="Paez-Espino D."/>
            <person name="Jungbluth S."/>
            <person name="Walsh D.A."/>
            <person name="Denef V.J."/>
            <person name="McMahon K.D."/>
            <person name="Konstantinidis K.T."/>
            <person name="Eloe-Fadrosh E.A."/>
            <person name="Kyrpides N.C."/>
            <person name="Woyke T."/>
        </authorList>
    </citation>
    <scope>NUCLEOTIDE SEQUENCE</scope>
    <source>
        <strain evidence="3">GVMAG-M-3300021425-30</strain>
    </source>
</reference>
<dbReference type="InterPro" id="IPR038129">
    <property type="entry name" value="Nanos_sf"/>
</dbReference>
<organism evidence="3">
    <name type="scientific">viral metagenome</name>
    <dbReference type="NCBI Taxonomy" id="1070528"/>
    <lineage>
        <taxon>unclassified sequences</taxon>
        <taxon>metagenomes</taxon>
        <taxon>organismal metagenomes</taxon>
    </lineage>
</organism>
<evidence type="ECO:0000259" key="2">
    <source>
        <dbReference type="PROSITE" id="PS51522"/>
    </source>
</evidence>
<feature type="compositionally biased region" description="Basic residues" evidence="1">
    <location>
        <begin position="105"/>
        <end position="117"/>
    </location>
</feature>
<dbReference type="PROSITE" id="PS51522">
    <property type="entry name" value="ZF_NANOS"/>
    <property type="match status" value="1"/>
</dbReference>
<evidence type="ECO:0000313" key="3">
    <source>
        <dbReference type="EMBL" id="QHT06406.1"/>
    </source>
</evidence>
<dbReference type="InterPro" id="IPR024161">
    <property type="entry name" value="Znf_nanos-typ"/>
</dbReference>
<proteinExistence type="predicted"/>
<sequence length="274" mass="31486">MYANKNRNNGRRGRNTQRTPFCKVCHDAGKSKEEYSSHYVKDKPGPQGKVCCPYLLSLVCRYCHKQGHTPNHCPEVKAKENRHTEHNREAECTTCDDGFTTVRTPKGRQPRRRIPRAPRKEEHHRAGSEKLAPRSIFASLEESDDEEEEYVKEEFPQMGEAKAVPQKEPVLSGWSTVAASAPVVKEKVVEAVIVPALVVKKKHMTKSWADMCDTDYEDSDDEDETPLHMPTRVTSHAEPTVIRDAWYDTDEEDDYCHNAYSNEANYLYDDEDKW</sequence>
<dbReference type="Gene3D" id="4.10.60.30">
    <property type="entry name" value="Nanos, RNA-binding domain"/>
    <property type="match status" value="1"/>
</dbReference>
<feature type="region of interest" description="Disordered" evidence="1">
    <location>
        <begin position="216"/>
        <end position="235"/>
    </location>
</feature>